<protein>
    <submittedName>
        <fullName evidence="1">Uncharacterized protein</fullName>
    </submittedName>
</protein>
<reference evidence="1" key="1">
    <citation type="submission" date="2013-10" db="EMBL/GenBank/DDBJ databases">
        <title>Genomic analysis of the causative agents of coccidiosis in chickens.</title>
        <authorList>
            <person name="Reid A.J."/>
            <person name="Blake D."/>
            <person name="Billington K."/>
            <person name="Browne H."/>
            <person name="Dunn M."/>
            <person name="Hung S."/>
            <person name="Kawahara F."/>
            <person name="Miranda-Saavedra D."/>
            <person name="Mourier T."/>
            <person name="Nagra H."/>
            <person name="Otto T.D."/>
            <person name="Rawlings N."/>
            <person name="Sanchez A."/>
            <person name="Sanders M."/>
            <person name="Subramaniam C."/>
            <person name="Tay Y."/>
            <person name="Dear P."/>
            <person name="Doerig C."/>
            <person name="Gruber A."/>
            <person name="Parkinson J."/>
            <person name="Shirley M."/>
            <person name="Wan K.L."/>
            <person name="Berriman M."/>
            <person name="Tomley F."/>
            <person name="Pain A."/>
        </authorList>
    </citation>
    <scope>NUCLEOTIDE SEQUENCE [LARGE SCALE GENOMIC DNA]</scope>
    <source>
        <strain evidence="1">Houghton</strain>
    </source>
</reference>
<organism evidence="1 2">
    <name type="scientific">Eimeria acervulina</name>
    <name type="common">Coccidian parasite</name>
    <dbReference type="NCBI Taxonomy" id="5801"/>
    <lineage>
        <taxon>Eukaryota</taxon>
        <taxon>Sar</taxon>
        <taxon>Alveolata</taxon>
        <taxon>Apicomplexa</taxon>
        <taxon>Conoidasida</taxon>
        <taxon>Coccidia</taxon>
        <taxon>Eucoccidiorida</taxon>
        <taxon>Eimeriorina</taxon>
        <taxon>Eimeriidae</taxon>
        <taxon>Eimeria</taxon>
    </lineage>
</organism>
<sequence>MAEACEPFDSSPVAAAEVYVHRSNAASPSTATAAAATAAAAAAAAEDMDGEWFEVSGEERESETAASPSAEAAAEAAGAAGAASGAADTPQQASYLADEAAIHELIKNLRSLRDAHASVGQYAAAQRIEGRIKDLDIYFAAVVQQRLKSKHLLFNAALERSRFKEIRRLATALVRSTQLAS</sequence>
<dbReference type="RefSeq" id="XP_013251731.1">
    <property type="nucleotide sequence ID" value="XM_013396277.1"/>
</dbReference>
<evidence type="ECO:0000313" key="2">
    <source>
        <dbReference type="Proteomes" id="UP000018050"/>
    </source>
</evidence>
<reference evidence="1" key="2">
    <citation type="submission" date="2013-10" db="EMBL/GenBank/DDBJ databases">
        <authorList>
            <person name="Aslett M."/>
        </authorList>
    </citation>
    <scope>NUCLEOTIDE SEQUENCE [LARGE SCALE GENOMIC DNA]</scope>
    <source>
        <strain evidence="1">Houghton</strain>
    </source>
</reference>
<keyword evidence="2" id="KW-1185">Reference proteome</keyword>
<gene>
    <name evidence="1" type="ORF">EAH_00028830</name>
</gene>
<dbReference type="OrthoDB" id="354721at2759"/>
<dbReference type="GeneID" id="25270953"/>
<evidence type="ECO:0000313" key="1">
    <source>
        <dbReference type="EMBL" id="CDI77993.1"/>
    </source>
</evidence>
<dbReference type="Proteomes" id="UP000018050">
    <property type="component" value="Unassembled WGS sequence"/>
</dbReference>
<proteinExistence type="predicted"/>
<dbReference type="EMBL" id="HG670787">
    <property type="protein sequence ID" value="CDI77993.1"/>
    <property type="molecule type" value="Genomic_DNA"/>
</dbReference>
<dbReference type="VEuPathDB" id="ToxoDB:EAH_00028830"/>
<name>U6GF77_EIMAC</name>
<accession>U6GF77</accession>
<dbReference type="AlphaFoldDB" id="U6GF77"/>